<gene>
    <name evidence="11" type="primary">LOC104985214</name>
</gene>
<keyword evidence="4 6" id="KW-1015">Disulfide bond</keyword>
<dbReference type="PANTHER" id="PTHR24035">
    <property type="entry name" value="MULTIPLE EPIDERMAL GROWTH FACTOR-LIKE DOMAINS PROTEIN"/>
    <property type="match status" value="1"/>
</dbReference>
<dbReference type="InterPro" id="IPR000742">
    <property type="entry name" value="EGF"/>
</dbReference>
<evidence type="ECO:0000256" key="4">
    <source>
        <dbReference type="ARBA" id="ARBA00023157"/>
    </source>
</evidence>
<dbReference type="SMART" id="SM00181">
    <property type="entry name" value="EGF"/>
    <property type="match status" value="10"/>
</dbReference>
<dbReference type="Proteomes" id="UP000515208">
    <property type="component" value="Unplaced"/>
</dbReference>
<dbReference type="InterPro" id="IPR001881">
    <property type="entry name" value="EGF-like_Ca-bd_dom"/>
</dbReference>
<feature type="disulfide bond" evidence="6">
    <location>
        <begin position="622"/>
        <end position="631"/>
    </location>
</feature>
<feature type="domain" description="EGF-like" evidence="8">
    <location>
        <begin position="188"/>
        <end position="228"/>
    </location>
</feature>
<dbReference type="RefSeq" id="XP_010833580.1">
    <property type="nucleotide sequence ID" value="XM_010835278.1"/>
</dbReference>
<evidence type="ECO:0000259" key="9">
    <source>
        <dbReference type="PROSITE" id="PS51041"/>
    </source>
</evidence>
<dbReference type="FunFam" id="2.10.25.10:FF:000037">
    <property type="entry name" value="Signal peptide, CUB domain and EGF-like domain-containing 2"/>
    <property type="match status" value="1"/>
</dbReference>
<keyword evidence="3" id="KW-0677">Repeat</keyword>
<dbReference type="Pfam" id="PF07645">
    <property type="entry name" value="EGF_CA"/>
    <property type="match status" value="2"/>
</dbReference>
<dbReference type="PROSITE" id="PS00010">
    <property type="entry name" value="ASX_HYDROXYL"/>
    <property type="match status" value="1"/>
</dbReference>
<evidence type="ECO:0000256" key="2">
    <source>
        <dbReference type="ARBA" id="ARBA00022729"/>
    </source>
</evidence>
<dbReference type="FunFam" id="2.170.300.10:FF:000041">
    <property type="entry name" value="Tyrosine protein kinase receptor tie-1, putative"/>
    <property type="match status" value="2"/>
</dbReference>
<evidence type="ECO:0000256" key="6">
    <source>
        <dbReference type="PROSITE-ProRule" id="PRU00076"/>
    </source>
</evidence>
<accession>A0A6P3H4Q4</accession>
<feature type="disulfide bond" evidence="6">
    <location>
        <begin position="135"/>
        <end position="144"/>
    </location>
</feature>
<dbReference type="InterPro" id="IPR052108">
    <property type="entry name" value="MEGF/SIB"/>
</dbReference>
<dbReference type="PROSITE" id="PS00022">
    <property type="entry name" value="EGF_1"/>
    <property type="match status" value="5"/>
</dbReference>
<dbReference type="CDD" id="cd00055">
    <property type="entry name" value="EGF_Lam"/>
    <property type="match status" value="1"/>
</dbReference>
<comment type="caution">
    <text evidence="6">Lacks conserved residue(s) required for the propagation of feature annotation.</text>
</comment>
<dbReference type="Gene3D" id="2.170.300.10">
    <property type="entry name" value="Tie2 ligand-binding domain superfamily"/>
    <property type="match status" value="2"/>
</dbReference>
<protein>
    <submittedName>
        <fullName evidence="11">EGF-like and EMI domain-containing protein 1</fullName>
    </submittedName>
</protein>
<dbReference type="GO" id="GO:0005509">
    <property type="term" value="F:calcium ion binding"/>
    <property type="evidence" value="ECO:0007669"/>
    <property type="project" value="InterPro"/>
</dbReference>
<evidence type="ECO:0000256" key="5">
    <source>
        <dbReference type="ARBA" id="ARBA00023180"/>
    </source>
</evidence>
<dbReference type="PANTHER" id="PTHR24035:SF138">
    <property type="entry name" value="MULTIPLE EPIDERMAL GROWTH FACTOR-LIKE DOMAINS PROTEIN 6"/>
    <property type="match status" value="1"/>
</dbReference>
<dbReference type="PROSITE" id="PS51041">
    <property type="entry name" value="EMI"/>
    <property type="match status" value="1"/>
</dbReference>
<dbReference type="InterPro" id="IPR049883">
    <property type="entry name" value="NOTCH1_EGF-like"/>
</dbReference>
<dbReference type="InterPro" id="IPR009030">
    <property type="entry name" value="Growth_fac_rcpt_cys_sf"/>
</dbReference>
<dbReference type="InterPro" id="IPR000152">
    <property type="entry name" value="EGF-type_Asp/Asn_hydroxyl_site"/>
</dbReference>
<evidence type="ECO:0000256" key="3">
    <source>
        <dbReference type="ARBA" id="ARBA00022737"/>
    </source>
</evidence>
<proteinExistence type="predicted"/>
<dbReference type="InterPro" id="IPR011489">
    <property type="entry name" value="EMI_domain"/>
</dbReference>
<keyword evidence="1 6" id="KW-0245">EGF-like domain</keyword>
<organism evidence="10 11">
    <name type="scientific">Bison bison bison</name>
    <name type="common">North American plains bison</name>
    <dbReference type="NCBI Taxonomy" id="43346"/>
    <lineage>
        <taxon>Eukaryota</taxon>
        <taxon>Metazoa</taxon>
        <taxon>Chordata</taxon>
        <taxon>Craniata</taxon>
        <taxon>Vertebrata</taxon>
        <taxon>Euteleostomi</taxon>
        <taxon>Mammalia</taxon>
        <taxon>Eutheria</taxon>
        <taxon>Laurasiatheria</taxon>
        <taxon>Artiodactyla</taxon>
        <taxon>Ruminantia</taxon>
        <taxon>Pecora</taxon>
        <taxon>Bovidae</taxon>
        <taxon>Bovinae</taxon>
        <taxon>Bison</taxon>
    </lineage>
</organism>
<dbReference type="PRINTS" id="PR00011">
    <property type="entry name" value="EGFLAMININ"/>
</dbReference>
<feature type="domain" description="EGF-like" evidence="8">
    <location>
        <begin position="597"/>
        <end position="632"/>
    </location>
</feature>
<dbReference type="OrthoDB" id="409374at2759"/>
<dbReference type="PROSITE" id="PS01186">
    <property type="entry name" value="EGF_2"/>
    <property type="match status" value="4"/>
</dbReference>
<dbReference type="Pfam" id="PF14670">
    <property type="entry name" value="FXa_inhibition"/>
    <property type="match status" value="2"/>
</dbReference>
<feature type="domain" description="EGF-like" evidence="8">
    <location>
        <begin position="107"/>
        <end position="145"/>
    </location>
</feature>
<evidence type="ECO:0000313" key="11">
    <source>
        <dbReference type="RefSeq" id="XP_010833580.1"/>
    </source>
</evidence>
<dbReference type="SUPFAM" id="SSF57196">
    <property type="entry name" value="EGF/Laminin"/>
    <property type="match status" value="2"/>
</dbReference>
<feature type="domain" description="EMI" evidence="9">
    <location>
        <begin position="30"/>
        <end position="111"/>
    </location>
</feature>
<evidence type="ECO:0000313" key="10">
    <source>
        <dbReference type="Proteomes" id="UP000515208"/>
    </source>
</evidence>
<dbReference type="FunFam" id="2.10.25.10:FF:000240">
    <property type="entry name" value="Vitamin K-dependent protein S"/>
    <property type="match status" value="1"/>
</dbReference>
<dbReference type="AlphaFoldDB" id="A0A6P3H4Q4"/>
<dbReference type="KEGG" id="bbis:104985214"/>
<dbReference type="SMART" id="SM00179">
    <property type="entry name" value="EGF_CA"/>
    <property type="match status" value="4"/>
</dbReference>
<dbReference type="FunFam" id="2.10.25.10:FF:001129">
    <property type="entry name" value="Predicted protein"/>
    <property type="match status" value="1"/>
</dbReference>
<evidence type="ECO:0000259" key="8">
    <source>
        <dbReference type="PROSITE" id="PS50026"/>
    </source>
</evidence>
<name>A0A6P3H4Q4_BISBB</name>
<dbReference type="InterPro" id="IPR018097">
    <property type="entry name" value="EGF_Ca-bd_CS"/>
</dbReference>
<keyword evidence="5" id="KW-0325">Glycoprotein</keyword>
<dbReference type="PROSITE" id="PS01187">
    <property type="entry name" value="EGF_CA"/>
    <property type="match status" value="2"/>
</dbReference>
<keyword evidence="2 7" id="KW-0732">Signal</keyword>
<dbReference type="PROSITE" id="PS50026">
    <property type="entry name" value="EGF_3"/>
    <property type="match status" value="4"/>
</dbReference>
<reference evidence="11" key="1">
    <citation type="submission" date="2025-08" db="UniProtKB">
        <authorList>
            <consortium name="RefSeq"/>
        </authorList>
    </citation>
    <scope>IDENTIFICATION</scope>
    <source>
        <tissue evidence="11">Blood</tissue>
    </source>
</reference>
<dbReference type="Gene3D" id="2.10.25.10">
    <property type="entry name" value="Laminin"/>
    <property type="match status" value="4"/>
</dbReference>
<sequence length="647" mass="71215">MTWRLWLWCFCAWVAAGWPPGSALQLRPGMPNVCEEEQLTVVGLRRPCVQAFTHTIKIWKQGCTSPQWCVGYERRTRYYTIYRQAYSLEQQTVYKCCPGWSRWDNEPGCLCSVSAVETCVHGKRCSEGEVQRCQCSEGFQGPHCQYDINECSSDNGGCQDQCYNTIGSYYCKCQAGQKLEEDDRGCRDVDECAVVNGGCQQRCINTLGTFHCECDTGYRLHADERTCIRIELEIVNSCEKNNGGCSHHCEHAVGGPRCSCNHGHRLDSDEKTCIDLDECDSGDACCAQFCINYSGGYECSCQEGFQISSDGCGCDALDDELEEEEELDIVKFPALLFKSPPQLLHYVATSLPLSHEDEDHEEQGHDIPGELTDLHNVVCLDNTFGHECSLSCEDCMNGGRCQEGKSGCSCPDGWGGILCNESLHVGKYSLCLSFYPPGCPKGFFGKNCKRKCNCANNGHCHSVYGACLCEPGRYGRFCHLNCPKGAYGAGCSSECQCVEENTLECSARNGSCTCKSGYQGNRCQRACPDGLWGSACQFFCGPCENGVCPPGTYGKDCKQVCQCSAENEECHPVTGRCTCLPGYHGNRCHLRCPRGTYGPYCRRKCKCLNGGSCDTMIGTCDCLPGFIGADCSQISNYLDSSQDDDGL</sequence>
<feature type="signal peptide" evidence="7">
    <location>
        <begin position="1"/>
        <end position="23"/>
    </location>
</feature>
<feature type="chain" id="PRO_5027940012" evidence="7">
    <location>
        <begin position="24"/>
        <end position="647"/>
    </location>
</feature>
<evidence type="ECO:0000256" key="1">
    <source>
        <dbReference type="ARBA" id="ARBA00022536"/>
    </source>
</evidence>
<feature type="domain" description="EGF-like" evidence="8">
    <location>
        <begin position="384"/>
        <end position="420"/>
    </location>
</feature>
<feature type="disulfide bond" evidence="6">
    <location>
        <begin position="410"/>
        <end position="419"/>
    </location>
</feature>
<dbReference type="SMART" id="SM00180">
    <property type="entry name" value="EGF_Lam"/>
    <property type="match status" value="4"/>
</dbReference>
<keyword evidence="10" id="KW-1185">Reference proteome</keyword>
<dbReference type="GeneID" id="104985214"/>
<dbReference type="SUPFAM" id="SSF57184">
    <property type="entry name" value="Growth factor receptor domain"/>
    <property type="match status" value="1"/>
</dbReference>
<evidence type="ECO:0000256" key="7">
    <source>
        <dbReference type="SAM" id="SignalP"/>
    </source>
</evidence>
<dbReference type="InterPro" id="IPR002049">
    <property type="entry name" value="LE_dom"/>
</dbReference>